<sequence length="386" mass="39651">MNVDAVIEGMLPMLGERATPERAARVFWSGVVEPGDAVAGALLARMPAEAALRVADRPTEIARITGIRSRAAADASARWRPRLHRELVSDALKRAERTRVSILVPSDPEWPYAVDDLADHAPLALWVRGDRRALAGPSIALVGARAATPYGEHVAGELAADLAGAGISVVSGAAYGIDGAAHRGALASGAGATVAVLAGGCDRAYPAGHEEMLGRIADTGAVVAEVPCGAAPTKWRFLARNRVIAALSRATVVVEAGARSGSLNTAGHAAALGRPLGAVPGPVTSPASLGCHRLLREYDAVCITDAAEARELAGLGTAQPLAVAGAWTDERTRVRDALSARVGREAAELAARSGLAVAEVEAILGIMLMEGSVVGDDGGWRRSTGR</sequence>
<dbReference type="NCBIfam" id="TIGR00732">
    <property type="entry name" value="dprA"/>
    <property type="match status" value="1"/>
</dbReference>
<dbReference type="Proteomes" id="UP001500274">
    <property type="component" value="Unassembled WGS sequence"/>
</dbReference>
<dbReference type="SUPFAM" id="SSF102405">
    <property type="entry name" value="MCP/YpsA-like"/>
    <property type="match status" value="1"/>
</dbReference>
<feature type="domain" description="Smf/DprA SLOG" evidence="2">
    <location>
        <begin position="102"/>
        <end position="309"/>
    </location>
</feature>
<organism evidence="3 4">
    <name type="scientific">Microbacterium binotii</name>
    <dbReference type="NCBI Taxonomy" id="462710"/>
    <lineage>
        <taxon>Bacteria</taxon>
        <taxon>Bacillati</taxon>
        <taxon>Actinomycetota</taxon>
        <taxon>Actinomycetes</taxon>
        <taxon>Micrococcales</taxon>
        <taxon>Microbacteriaceae</taxon>
        <taxon>Microbacterium</taxon>
    </lineage>
</organism>
<dbReference type="PANTHER" id="PTHR43022:SF1">
    <property type="entry name" value="PROTEIN SMF"/>
    <property type="match status" value="1"/>
</dbReference>
<name>A0ABP6BRB4_9MICO</name>
<evidence type="ECO:0000259" key="2">
    <source>
        <dbReference type="Pfam" id="PF02481"/>
    </source>
</evidence>
<dbReference type="PANTHER" id="PTHR43022">
    <property type="entry name" value="PROTEIN SMF"/>
    <property type="match status" value="1"/>
</dbReference>
<evidence type="ECO:0000256" key="1">
    <source>
        <dbReference type="ARBA" id="ARBA00006525"/>
    </source>
</evidence>
<dbReference type="InterPro" id="IPR057666">
    <property type="entry name" value="DrpA_SLOG"/>
</dbReference>
<proteinExistence type="inferred from homology"/>
<evidence type="ECO:0000313" key="3">
    <source>
        <dbReference type="EMBL" id="GAA2578386.1"/>
    </source>
</evidence>
<dbReference type="EMBL" id="BAAARI010000011">
    <property type="protein sequence ID" value="GAA2578386.1"/>
    <property type="molecule type" value="Genomic_DNA"/>
</dbReference>
<reference evidence="4" key="1">
    <citation type="journal article" date="2019" name="Int. J. Syst. Evol. Microbiol.">
        <title>The Global Catalogue of Microorganisms (GCM) 10K type strain sequencing project: providing services to taxonomists for standard genome sequencing and annotation.</title>
        <authorList>
            <consortium name="The Broad Institute Genomics Platform"/>
            <consortium name="The Broad Institute Genome Sequencing Center for Infectious Disease"/>
            <person name="Wu L."/>
            <person name="Ma J."/>
        </authorList>
    </citation>
    <scope>NUCLEOTIDE SEQUENCE [LARGE SCALE GENOMIC DNA]</scope>
    <source>
        <strain evidence="4">JCM 16365</strain>
    </source>
</reference>
<accession>A0ABP6BRB4</accession>
<comment type="caution">
    <text evidence="3">The sequence shown here is derived from an EMBL/GenBank/DDBJ whole genome shotgun (WGS) entry which is preliminary data.</text>
</comment>
<protein>
    <submittedName>
        <fullName evidence="3">DNA-processing protein DprA</fullName>
    </submittedName>
</protein>
<gene>
    <name evidence="3" type="primary">dprA_1</name>
    <name evidence="3" type="ORF">GCM10009862_17050</name>
</gene>
<dbReference type="Pfam" id="PF02481">
    <property type="entry name" value="DNA_processg_A"/>
    <property type="match status" value="1"/>
</dbReference>
<dbReference type="InterPro" id="IPR003488">
    <property type="entry name" value="DprA"/>
</dbReference>
<dbReference type="Gene3D" id="3.40.50.450">
    <property type="match status" value="1"/>
</dbReference>
<evidence type="ECO:0000313" key="4">
    <source>
        <dbReference type="Proteomes" id="UP001500274"/>
    </source>
</evidence>
<dbReference type="RefSeq" id="WP_344228577.1">
    <property type="nucleotide sequence ID" value="NZ_BAAARI010000011.1"/>
</dbReference>
<comment type="similarity">
    <text evidence="1">Belongs to the DprA/Smf family.</text>
</comment>
<keyword evidence="4" id="KW-1185">Reference proteome</keyword>